<dbReference type="Pfam" id="PF03649">
    <property type="entry name" value="UPF0014"/>
    <property type="match status" value="1"/>
</dbReference>
<proteinExistence type="inferred from homology"/>
<dbReference type="InterPro" id="IPR005226">
    <property type="entry name" value="UPF0014_fam"/>
</dbReference>
<name>A0AA43H1K5_9CYAN</name>
<evidence type="ECO:0000256" key="2">
    <source>
        <dbReference type="ARBA" id="ARBA00005268"/>
    </source>
</evidence>
<comment type="subcellular location">
    <subcellularLocation>
        <location evidence="1">Membrane</location>
        <topology evidence="1">Multi-pass membrane protein</topology>
    </subcellularLocation>
</comment>
<comment type="similarity">
    <text evidence="2">Belongs to the UPF0014 family.</text>
</comment>
<keyword evidence="4 6" id="KW-1133">Transmembrane helix</keyword>
<dbReference type="PANTHER" id="PTHR30028">
    <property type="entry name" value="UPF0014 INNER MEMBRANE PROTEIN YBBM-RELATED"/>
    <property type="match status" value="1"/>
</dbReference>
<dbReference type="PANTHER" id="PTHR30028:SF0">
    <property type="entry name" value="PROTEIN ALUMINUM SENSITIVE 3"/>
    <property type="match status" value="1"/>
</dbReference>
<dbReference type="GO" id="GO:0005886">
    <property type="term" value="C:plasma membrane"/>
    <property type="evidence" value="ECO:0007669"/>
    <property type="project" value="TreeGrafter"/>
</dbReference>
<dbReference type="RefSeq" id="WP_280649855.1">
    <property type="nucleotide sequence ID" value="NZ_JANQDL010000117.1"/>
</dbReference>
<gene>
    <name evidence="7" type="primary">fetB</name>
    <name evidence="7" type="ORF">NWP23_17915</name>
</gene>
<feature type="transmembrane region" description="Helical" evidence="6">
    <location>
        <begin position="94"/>
        <end position="116"/>
    </location>
</feature>
<evidence type="ECO:0000256" key="4">
    <source>
        <dbReference type="ARBA" id="ARBA00022989"/>
    </source>
</evidence>
<evidence type="ECO:0000256" key="1">
    <source>
        <dbReference type="ARBA" id="ARBA00004141"/>
    </source>
</evidence>
<dbReference type="AlphaFoldDB" id="A0AA43H1K5"/>
<accession>A0AA43H1K5</accession>
<feature type="transmembrane region" description="Helical" evidence="6">
    <location>
        <begin position="12"/>
        <end position="28"/>
    </location>
</feature>
<sequence>MEDLIKLEFVDLAFAVGSMAMAIGLSAWENLGLELTIMTAAGRTILQLLVLGYILYFVFALDNVWGVLAILAVILIIAAMVARNRISTKIPQVLPLVWGAIFISTALTVIYVNFLIIQPDRWYEPRYVIPLAGIVLGNAMNAAAIAGERLVSNMNSQPLEIETHLSLGATPKQAVSKYRKEAIRAAFLPTLNQMMLVGMVAIPGITTGQLLAGITPLDAVAYEIVIIFMVAMANLLTTILVTRGLYRQFFNSAAQLVR</sequence>
<feature type="transmembrane region" description="Helical" evidence="6">
    <location>
        <begin position="220"/>
        <end position="241"/>
    </location>
</feature>
<evidence type="ECO:0000256" key="6">
    <source>
        <dbReference type="SAM" id="Phobius"/>
    </source>
</evidence>
<keyword evidence="3 6" id="KW-0812">Transmembrane</keyword>
<organism evidence="7 8">
    <name type="scientific">Umezakia ovalisporum FSS-62</name>
    <dbReference type="NCBI Taxonomy" id="2971776"/>
    <lineage>
        <taxon>Bacteria</taxon>
        <taxon>Bacillati</taxon>
        <taxon>Cyanobacteriota</taxon>
        <taxon>Cyanophyceae</taxon>
        <taxon>Nostocales</taxon>
        <taxon>Nodulariaceae</taxon>
        <taxon>Umezakia</taxon>
    </lineage>
</organism>
<feature type="transmembrane region" description="Helical" evidence="6">
    <location>
        <begin position="65"/>
        <end position="82"/>
    </location>
</feature>
<dbReference type="EMBL" id="JANQDL010000117">
    <property type="protein sequence ID" value="MDH6065590.1"/>
    <property type="molecule type" value="Genomic_DNA"/>
</dbReference>
<evidence type="ECO:0000313" key="8">
    <source>
        <dbReference type="Proteomes" id="UP001159370"/>
    </source>
</evidence>
<evidence type="ECO:0000313" key="7">
    <source>
        <dbReference type="EMBL" id="MDH6065590.1"/>
    </source>
</evidence>
<feature type="transmembrane region" description="Helical" evidence="6">
    <location>
        <begin position="40"/>
        <end position="59"/>
    </location>
</feature>
<feature type="transmembrane region" description="Helical" evidence="6">
    <location>
        <begin position="128"/>
        <end position="147"/>
    </location>
</feature>
<evidence type="ECO:0000256" key="5">
    <source>
        <dbReference type="ARBA" id="ARBA00023136"/>
    </source>
</evidence>
<dbReference type="Proteomes" id="UP001159370">
    <property type="component" value="Unassembled WGS sequence"/>
</dbReference>
<keyword evidence="5 6" id="KW-0472">Membrane</keyword>
<comment type="caution">
    <text evidence="7">The sequence shown here is derived from an EMBL/GenBank/DDBJ whole genome shotgun (WGS) entry which is preliminary data.</text>
</comment>
<reference evidence="7 8" key="1">
    <citation type="journal article" date="2023" name="J. Phycol.">
        <title>Chrysosporum ovalisporum is synonymous with the true-branching cyanobacterium Umezakia natans (Nostocales/Aphanizomenonaceae).</title>
        <authorList>
            <person name="McGregor G.B."/>
            <person name="Sendall B.C."/>
            <person name="Niiyama Y."/>
            <person name="Tuji A."/>
            <person name="Willis A."/>
        </authorList>
    </citation>
    <scope>NUCLEOTIDE SEQUENCE [LARGE SCALE GENOMIC DNA]</scope>
    <source>
        <strain evidence="7 8">FSS-62</strain>
    </source>
</reference>
<protein>
    <submittedName>
        <fullName evidence="7">Iron export ABC transporter permease subunit FetB</fullName>
    </submittedName>
</protein>
<evidence type="ECO:0000256" key="3">
    <source>
        <dbReference type="ARBA" id="ARBA00022692"/>
    </source>
</evidence>
<dbReference type="GeneID" id="83683793"/>